<dbReference type="Pfam" id="PF14533">
    <property type="entry name" value="USP7_C2"/>
    <property type="match status" value="1"/>
</dbReference>
<evidence type="ECO:0000256" key="5">
    <source>
        <dbReference type="ARBA" id="ARBA00022786"/>
    </source>
</evidence>
<evidence type="ECO:0000256" key="3">
    <source>
        <dbReference type="ARBA" id="ARBA00012759"/>
    </source>
</evidence>
<proteinExistence type="inferred from homology"/>
<dbReference type="OrthoDB" id="289038at2759"/>
<dbReference type="GO" id="GO:0006508">
    <property type="term" value="P:proteolysis"/>
    <property type="evidence" value="ECO:0007669"/>
    <property type="project" value="UniProtKB-KW"/>
</dbReference>
<organism evidence="9 10">
    <name type="scientific">Racocetra fulgida</name>
    <dbReference type="NCBI Taxonomy" id="60492"/>
    <lineage>
        <taxon>Eukaryota</taxon>
        <taxon>Fungi</taxon>
        <taxon>Fungi incertae sedis</taxon>
        <taxon>Mucoromycota</taxon>
        <taxon>Glomeromycotina</taxon>
        <taxon>Glomeromycetes</taxon>
        <taxon>Diversisporales</taxon>
        <taxon>Gigasporaceae</taxon>
        <taxon>Racocetra</taxon>
    </lineage>
</organism>
<dbReference type="EC" id="3.4.19.12" evidence="3"/>
<name>A0A9N9ILL3_9GLOM</name>
<dbReference type="InterPro" id="IPR029346">
    <property type="entry name" value="USP_C"/>
</dbReference>
<dbReference type="GO" id="GO:0004843">
    <property type="term" value="F:cysteine-type deubiquitinase activity"/>
    <property type="evidence" value="ECO:0007669"/>
    <property type="project" value="UniProtKB-EC"/>
</dbReference>
<dbReference type="Proteomes" id="UP000789396">
    <property type="component" value="Unassembled WGS sequence"/>
</dbReference>
<evidence type="ECO:0000259" key="8">
    <source>
        <dbReference type="Pfam" id="PF14533"/>
    </source>
</evidence>
<comment type="similarity">
    <text evidence="2">Belongs to the peptidase C19 family.</text>
</comment>
<keyword evidence="6" id="KW-0378">Hydrolase</keyword>
<accession>A0A9N9ILL3</accession>
<dbReference type="AlphaFoldDB" id="A0A9N9ILL3"/>
<protein>
    <recommendedName>
        <fullName evidence="3">ubiquitinyl hydrolase 1</fullName>
        <ecNumber evidence="3">3.4.19.12</ecNumber>
    </recommendedName>
</protein>
<keyword evidence="7" id="KW-0788">Thiol protease</keyword>
<dbReference type="EMBL" id="CAJVPZ010032681">
    <property type="protein sequence ID" value="CAG8742428.1"/>
    <property type="molecule type" value="Genomic_DNA"/>
</dbReference>
<evidence type="ECO:0000256" key="4">
    <source>
        <dbReference type="ARBA" id="ARBA00022670"/>
    </source>
</evidence>
<evidence type="ECO:0000256" key="7">
    <source>
        <dbReference type="ARBA" id="ARBA00022807"/>
    </source>
</evidence>
<sequence>INILLPKKAIIDDFLEDILRKLSLPEPTNRIRLFEITNCKILKEYNKLNSPIDKISENATLYAELRLQARLGMDENDFAE</sequence>
<evidence type="ECO:0000256" key="2">
    <source>
        <dbReference type="ARBA" id="ARBA00009085"/>
    </source>
</evidence>
<evidence type="ECO:0000256" key="6">
    <source>
        <dbReference type="ARBA" id="ARBA00022801"/>
    </source>
</evidence>
<keyword evidence="10" id="KW-1185">Reference proteome</keyword>
<evidence type="ECO:0000313" key="10">
    <source>
        <dbReference type="Proteomes" id="UP000789396"/>
    </source>
</evidence>
<feature type="domain" description="Ubiquitin carboxyl-terminal hydrolase C-terminal" evidence="8">
    <location>
        <begin position="2"/>
        <end position="77"/>
    </location>
</feature>
<evidence type="ECO:0000313" key="9">
    <source>
        <dbReference type="EMBL" id="CAG8742428.1"/>
    </source>
</evidence>
<keyword evidence="4" id="KW-0645">Protease</keyword>
<keyword evidence="5" id="KW-0833">Ubl conjugation pathway</keyword>
<comment type="caution">
    <text evidence="9">The sequence shown here is derived from an EMBL/GenBank/DDBJ whole genome shotgun (WGS) entry which is preliminary data.</text>
</comment>
<evidence type="ECO:0000256" key="1">
    <source>
        <dbReference type="ARBA" id="ARBA00000707"/>
    </source>
</evidence>
<comment type="catalytic activity">
    <reaction evidence="1">
        <text>Thiol-dependent hydrolysis of ester, thioester, amide, peptide and isopeptide bonds formed by the C-terminal Gly of ubiquitin (a 76-residue protein attached to proteins as an intracellular targeting signal).</text>
        <dbReference type="EC" id="3.4.19.12"/>
    </reaction>
</comment>
<feature type="non-terminal residue" evidence="9">
    <location>
        <position position="80"/>
    </location>
</feature>
<reference evidence="9" key="1">
    <citation type="submission" date="2021-06" db="EMBL/GenBank/DDBJ databases">
        <authorList>
            <person name="Kallberg Y."/>
            <person name="Tangrot J."/>
            <person name="Rosling A."/>
        </authorList>
    </citation>
    <scope>NUCLEOTIDE SEQUENCE</scope>
    <source>
        <strain evidence="9">IN212</strain>
    </source>
</reference>
<gene>
    <name evidence="9" type="ORF">RFULGI_LOCUS12977</name>
</gene>
<feature type="non-terminal residue" evidence="9">
    <location>
        <position position="1"/>
    </location>
</feature>